<dbReference type="PANTHER" id="PTHR12526:SF630">
    <property type="entry name" value="GLYCOSYLTRANSFERASE"/>
    <property type="match status" value="1"/>
</dbReference>
<evidence type="ECO:0000313" key="4">
    <source>
        <dbReference type="EMBL" id="CAL6075605.1"/>
    </source>
</evidence>
<accession>A0AA86NIB9</accession>
<dbReference type="Gene3D" id="3.40.50.2000">
    <property type="entry name" value="Glycogen Phosphorylase B"/>
    <property type="match status" value="2"/>
</dbReference>
<dbReference type="InterPro" id="IPR001296">
    <property type="entry name" value="Glyco_trans_1"/>
</dbReference>
<evidence type="ECO:0000256" key="1">
    <source>
        <dbReference type="ARBA" id="ARBA00022676"/>
    </source>
</evidence>
<dbReference type="SUPFAM" id="SSF53756">
    <property type="entry name" value="UDP-Glycosyltransferase/glycogen phosphorylase"/>
    <property type="match status" value="1"/>
</dbReference>
<keyword evidence="5" id="KW-1185">Reference proteome</keyword>
<dbReference type="PANTHER" id="PTHR12526">
    <property type="entry name" value="GLYCOSYLTRANSFERASE"/>
    <property type="match status" value="1"/>
</dbReference>
<gene>
    <name evidence="4" type="ORF">HINF_LOCUS57287</name>
    <name evidence="3" type="ORF">HINF_LOCUS7204</name>
</gene>
<protein>
    <submittedName>
        <fullName evidence="3">Glycosyl transferases group 1 family protein</fullName>
    </submittedName>
    <submittedName>
        <fullName evidence="4">Glycosyl_transferases group 1 family protein</fullName>
    </submittedName>
</protein>
<evidence type="ECO:0000313" key="5">
    <source>
        <dbReference type="Proteomes" id="UP001642409"/>
    </source>
</evidence>
<proteinExistence type="predicted"/>
<sequence>MISILIFSFQTQIQFQNQIKIEAPKTRIAFVLMEFVGGGMERVTELLTRDLSRNGFELFIITKTVQIPNLIDKRVTVINIQENAVEDIKKIHKKYQIDIFVCQDHWRDINSELIHELKKESAKVIAFEHNSFFMYLYFKKDELKHKTIAAYKEADAVICLSRTDAKIWQIVRAKAALYMPNLLTFDPKEITPATLEHKNILFIGRYDLVQKRSHIPIQILKKVNEMGKHNATLQILGNQNPEYQNFCQKVARECGVTNNVQFLGYQQDVQKYLQNASVLIMTSQFEGFPMIVAEAKAYGIPIVLMKMEYCEITKQGVIQVEKNDIDVMSNEINKLLNSLEYRRTKGKEGRESLKMFDNKLIIKRWIQLIKAVMKNEEEVQKVIPYGEDISVEDVSRIFAEETKASQDFAKYVSNMTSTGWYP</sequence>
<reference evidence="3" key="1">
    <citation type="submission" date="2023-06" db="EMBL/GenBank/DDBJ databases">
        <authorList>
            <person name="Kurt Z."/>
        </authorList>
    </citation>
    <scope>NUCLEOTIDE SEQUENCE</scope>
</reference>
<evidence type="ECO:0000259" key="2">
    <source>
        <dbReference type="Pfam" id="PF00534"/>
    </source>
</evidence>
<dbReference type="Proteomes" id="UP001642409">
    <property type="component" value="Unassembled WGS sequence"/>
</dbReference>
<dbReference type="Pfam" id="PF00534">
    <property type="entry name" value="Glycos_transf_1"/>
    <property type="match status" value="1"/>
</dbReference>
<evidence type="ECO:0000313" key="3">
    <source>
        <dbReference type="EMBL" id="CAI9919559.1"/>
    </source>
</evidence>
<organism evidence="3">
    <name type="scientific">Hexamita inflata</name>
    <dbReference type="NCBI Taxonomy" id="28002"/>
    <lineage>
        <taxon>Eukaryota</taxon>
        <taxon>Metamonada</taxon>
        <taxon>Diplomonadida</taxon>
        <taxon>Hexamitidae</taxon>
        <taxon>Hexamitinae</taxon>
        <taxon>Hexamita</taxon>
    </lineage>
</organism>
<feature type="domain" description="Glycosyl transferase family 1" evidence="2">
    <location>
        <begin position="196"/>
        <end position="351"/>
    </location>
</feature>
<dbReference type="AlphaFoldDB" id="A0AA86NIB9"/>
<dbReference type="EMBL" id="CATOUU010000181">
    <property type="protein sequence ID" value="CAI9919559.1"/>
    <property type="molecule type" value="Genomic_DNA"/>
</dbReference>
<keyword evidence="3" id="KW-0808">Transferase</keyword>
<keyword evidence="1" id="KW-0328">Glycosyltransferase</keyword>
<reference evidence="4 5" key="2">
    <citation type="submission" date="2024-07" db="EMBL/GenBank/DDBJ databases">
        <authorList>
            <person name="Akdeniz Z."/>
        </authorList>
    </citation>
    <scope>NUCLEOTIDE SEQUENCE [LARGE SCALE GENOMIC DNA]</scope>
</reference>
<dbReference type="GO" id="GO:0016757">
    <property type="term" value="F:glycosyltransferase activity"/>
    <property type="evidence" value="ECO:0007669"/>
    <property type="project" value="UniProtKB-KW"/>
</dbReference>
<dbReference type="EMBL" id="CAXDID020000315">
    <property type="protein sequence ID" value="CAL6075605.1"/>
    <property type="molecule type" value="Genomic_DNA"/>
</dbReference>
<comment type="caution">
    <text evidence="3">The sequence shown here is derived from an EMBL/GenBank/DDBJ whole genome shotgun (WGS) entry which is preliminary data.</text>
</comment>
<name>A0AA86NIB9_9EUKA</name>